<dbReference type="InterPro" id="IPR001296">
    <property type="entry name" value="Glyco_trans_1"/>
</dbReference>
<dbReference type="PANTHER" id="PTHR45947">
    <property type="entry name" value="SULFOQUINOVOSYL TRANSFERASE SQD2"/>
    <property type="match status" value="1"/>
</dbReference>
<dbReference type="CDD" id="cd03801">
    <property type="entry name" value="GT4_PimA-like"/>
    <property type="match status" value="1"/>
</dbReference>
<dbReference type="GO" id="GO:0016758">
    <property type="term" value="F:hexosyltransferase activity"/>
    <property type="evidence" value="ECO:0007669"/>
    <property type="project" value="TreeGrafter"/>
</dbReference>
<evidence type="ECO:0000313" key="4">
    <source>
        <dbReference type="Proteomes" id="UP000501568"/>
    </source>
</evidence>
<protein>
    <submittedName>
        <fullName evidence="3">Glycosyltransferase family 4 protein</fullName>
    </submittedName>
</protein>
<evidence type="ECO:0000313" key="3">
    <source>
        <dbReference type="EMBL" id="QIG79515.1"/>
    </source>
</evidence>
<keyword evidence="3" id="KW-0808">Transferase</keyword>
<sequence>MAIVYHNWPHYRTAVGRALDRSEKYSYTFFADTRGIEGIKVSDPSEFRDFRDSPYRFYWKFMWQPRALAPALSGYDAVIYHCDPKFVMSWVGSIIARIKGTKVLFWGHGWLRREKFPQRTIRNIYYRLSSKVLVYAERGKELGVDAGFPARDIVTIYNSLDTDEAERVLGLIEAGELDELHPARLFDHQDRPIVICTARLTKVCRFDLLLKAAKILKDQGRPINVLLVGDGTEREALEALARSLEVDVHFHGAVYDETRLAQLIYRSDVTVSPGKIGLTAMHSMMYGTPAITHGEFDNQMPEFEAIVPGETGAFFRRNDEEDLARTIADWLDNGADREQVRAACRECIATKWNPQRQVELIEGALDAVFGDGPELVSGTPGH</sequence>
<dbReference type="InterPro" id="IPR050194">
    <property type="entry name" value="Glycosyltransferase_grp1"/>
</dbReference>
<feature type="domain" description="Glycosyltransferase subfamily 4-like N-terminal" evidence="2">
    <location>
        <begin position="42"/>
        <end position="164"/>
    </location>
</feature>
<dbReference type="Pfam" id="PF13439">
    <property type="entry name" value="Glyco_transf_4"/>
    <property type="match status" value="1"/>
</dbReference>
<name>A0A6G6Y3M1_9SPHN</name>
<keyword evidence="4" id="KW-1185">Reference proteome</keyword>
<proteinExistence type="predicted"/>
<dbReference type="SUPFAM" id="SSF53756">
    <property type="entry name" value="UDP-Glycosyltransferase/glycogen phosphorylase"/>
    <property type="match status" value="1"/>
</dbReference>
<evidence type="ECO:0000259" key="1">
    <source>
        <dbReference type="Pfam" id="PF00534"/>
    </source>
</evidence>
<dbReference type="RefSeq" id="WP_165326515.1">
    <property type="nucleotide sequence ID" value="NZ_CP049109.1"/>
</dbReference>
<dbReference type="PANTHER" id="PTHR45947:SF3">
    <property type="entry name" value="SULFOQUINOVOSYL TRANSFERASE SQD2"/>
    <property type="match status" value="1"/>
</dbReference>
<gene>
    <name evidence="3" type="ORF">G5C33_06755</name>
</gene>
<evidence type="ECO:0000259" key="2">
    <source>
        <dbReference type="Pfam" id="PF13439"/>
    </source>
</evidence>
<dbReference type="KEGG" id="spzr:G5C33_06755"/>
<accession>A0A6G6Y3M1</accession>
<dbReference type="Gene3D" id="3.40.50.2000">
    <property type="entry name" value="Glycogen Phosphorylase B"/>
    <property type="match status" value="2"/>
</dbReference>
<reference evidence="3 4" key="1">
    <citation type="submission" date="2020-02" db="EMBL/GenBank/DDBJ databases">
        <authorList>
            <person name="Zheng R.K."/>
            <person name="Sun C.M."/>
        </authorList>
    </citation>
    <scope>NUCLEOTIDE SEQUENCE [LARGE SCALE GENOMIC DNA]</scope>
    <source>
        <strain evidence="4">zrk23</strain>
    </source>
</reference>
<dbReference type="InterPro" id="IPR028098">
    <property type="entry name" value="Glyco_trans_4-like_N"/>
</dbReference>
<dbReference type="EMBL" id="CP049109">
    <property type="protein sequence ID" value="QIG79515.1"/>
    <property type="molecule type" value="Genomic_DNA"/>
</dbReference>
<dbReference type="Proteomes" id="UP000501568">
    <property type="component" value="Chromosome"/>
</dbReference>
<feature type="domain" description="Glycosyl transferase family 1" evidence="1">
    <location>
        <begin position="188"/>
        <end position="343"/>
    </location>
</feature>
<dbReference type="Pfam" id="PF00534">
    <property type="entry name" value="Glycos_transf_1"/>
    <property type="match status" value="1"/>
</dbReference>
<dbReference type="AlphaFoldDB" id="A0A6G6Y3M1"/>
<organism evidence="3 4">
    <name type="scientific">Stakelama tenebrarum</name>
    <dbReference type="NCBI Taxonomy" id="2711215"/>
    <lineage>
        <taxon>Bacteria</taxon>
        <taxon>Pseudomonadati</taxon>
        <taxon>Pseudomonadota</taxon>
        <taxon>Alphaproteobacteria</taxon>
        <taxon>Sphingomonadales</taxon>
        <taxon>Sphingomonadaceae</taxon>
        <taxon>Stakelama</taxon>
    </lineage>
</organism>